<keyword evidence="1" id="KW-0812">Transmembrane</keyword>
<feature type="transmembrane region" description="Helical" evidence="1">
    <location>
        <begin position="19"/>
        <end position="37"/>
    </location>
</feature>
<keyword evidence="1" id="KW-0472">Membrane</keyword>
<keyword evidence="1" id="KW-1133">Transmembrane helix</keyword>
<evidence type="ECO:0000256" key="1">
    <source>
        <dbReference type="SAM" id="Phobius"/>
    </source>
</evidence>
<accession>A0A2P2NU69</accession>
<sequence>MDFTSFSISWVKGELARRLCIDISSIWLIMLLVTMSIS</sequence>
<dbReference type="EMBL" id="GGEC01065562">
    <property type="protein sequence ID" value="MBX46046.1"/>
    <property type="molecule type" value="Transcribed_RNA"/>
</dbReference>
<name>A0A2P2NU69_RHIMU</name>
<dbReference type="AlphaFoldDB" id="A0A2P2NU69"/>
<evidence type="ECO:0000313" key="2">
    <source>
        <dbReference type="EMBL" id="MBX46046.1"/>
    </source>
</evidence>
<proteinExistence type="predicted"/>
<organism evidence="2">
    <name type="scientific">Rhizophora mucronata</name>
    <name type="common">Asiatic mangrove</name>
    <dbReference type="NCBI Taxonomy" id="61149"/>
    <lineage>
        <taxon>Eukaryota</taxon>
        <taxon>Viridiplantae</taxon>
        <taxon>Streptophyta</taxon>
        <taxon>Embryophyta</taxon>
        <taxon>Tracheophyta</taxon>
        <taxon>Spermatophyta</taxon>
        <taxon>Magnoliopsida</taxon>
        <taxon>eudicotyledons</taxon>
        <taxon>Gunneridae</taxon>
        <taxon>Pentapetalae</taxon>
        <taxon>rosids</taxon>
        <taxon>fabids</taxon>
        <taxon>Malpighiales</taxon>
        <taxon>Rhizophoraceae</taxon>
        <taxon>Rhizophora</taxon>
    </lineage>
</organism>
<protein>
    <submittedName>
        <fullName evidence="2">Uncharacterized protein</fullName>
    </submittedName>
</protein>
<reference evidence="2" key="1">
    <citation type="submission" date="2018-02" db="EMBL/GenBank/DDBJ databases">
        <title>Rhizophora mucronata_Transcriptome.</title>
        <authorList>
            <person name="Meera S.P."/>
            <person name="Sreeshan A."/>
            <person name="Augustine A."/>
        </authorList>
    </citation>
    <scope>NUCLEOTIDE SEQUENCE</scope>
    <source>
        <tissue evidence="2">Leaf</tissue>
    </source>
</reference>